<gene>
    <name evidence="1" type="ORF">Patl1_33806</name>
</gene>
<dbReference type="EMBL" id="CM047910">
    <property type="protein sequence ID" value="KAJ0075382.1"/>
    <property type="molecule type" value="Genomic_DNA"/>
</dbReference>
<reference evidence="2" key="1">
    <citation type="journal article" date="2023" name="G3 (Bethesda)">
        <title>Genome assembly and association tests identify interacting loci associated with vigor, precocity, and sex in interspecific pistachio rootstocks.</title>
        <authorList>
            <person name="Palmer W."/>
            <person name="Jacygrad E."/>
            <person name="Sagayaradj S."/>
            <person name="Cavanaugh K."/>
            <person name="Han R."/>
            <person name="Bertier L."/>
            <person name="Beede B."/>
            <person name="Kafkas S."/>
            <person name="Golino D."/>
            <person name="Preece J."/>
            <person name="Michelmore R."/>
        </authorList>
    </citation>
    <scope>NUCLEOTIDE SEQUENCE [LARGE SCALE GENOMIC DNA]</scope>
</reference>
<evidence type="ECO:0000313" key="2">
    <source>
        <dbReference type="Proteomes" id="UP001164250"/>
    </source>
</evidence>
<comment type="caution">
    <text evidence="1">The sequence shown here is derived from an EMBL/GenBank/DDBJ whole genome shotgun (WGS) entry which is preliminary data.</text>
</comment>
<proteinExistence type="predicted"/>
<sequence>MFLSLSTSLAANSLSFRAASLLSLVFPLSLSTGTFSFLYFFPPLSPNSPNCHSHHHYHYHYRGPLCSSSFSTVFSYFTLLIKKLQIGIILPRKIMRMASTDRAFDLLVELYGPSGLLKPLYYGLWLNRRRARRALNSGDKQTR</sequence>
<evidence type="ECO:0000313" key="1">
    <source>
        <dbReference type="EMBL" id="KAJ0075382.1"/>
    </source>
</evidence>
<name>A0ACC0ZQ97_9ROSI</name>
<keyword evidence="2" id="KW-1185">Reference proteome</keyword>
<organism evidence="1 2">
    <name type="scientific">Pistacia atlantica</name>
    <dbReference type="NCBI Taxonomy" id="434234"/>
    <lineage>
        <taxon>Eukaryota</taxon>
        <taxon>Viridiplantae</taxon>
        <taxon>Streptophyta</taxon>
        <taxon>Embryophyta</taxon>
        <taxon>Tracheophyta</taxon>
        <taxon>Spermatophyta</taxon>
        <taxon>Magnoliopsida</taxon>
        <taxon>eudicotyledons</taxon>
        <taxon>Gunneridae</taxon>
        <taxon>Pentapetalae</taxon>
        <taxon>rosids</taxon>
        <taxon>malvids</taxon>
        <taxon>Sapindales</taxon>
        <taxon>Anacardiaceae</taxon>
        <taxon>Pistacia</taxon>
    </lineage>
</organism>
<dbReference type="Proteomes" id="UP001164250">
    <property type="component" value="Chromosome 15"/>
</dbReference>
<accession>A0ACC0ZQ97</accession>
<protein>
    <submittedName>
        <fullName evidence="1">Uncharacterized protein</fullName>
    </submittedName>
</protein>